<keyword evidence="8" id="KW-1185">Reference proteome</keyword>
<dbReference type="InParanoid" id="A0A2U3N3D1"/>
<keyword evidence="3" id="KW-0520">NAD</keyword>
<dbReference type="PANTHER" id="PTHR43761">
    <property type="entry name" value="D-ISOMER SPECIFIC 2-HYDROXYACID DEHYDROGENASE FAMILY PROTEIN (AFU_ORTHOLOGUE AFUA_1G13630)"/>
    <property type="match status" value="1"/>
</dbReference>
<dbReference type="EMBL" id="OOGT01000223">
    <property type="protein sequence ID" value="SPL72143.1"/>
    <property type="molecule type" value="Genomic_DNA"/>
</dbReference>
<dbReference type="PANTHER" id="PTHR43761:SF1">
    <property type="entry name" value="D-ISOMER SPECIFIC 2-HYDROXYACID DEHYDROGENASE CATALYTIC DOMAIN-CONTAINING PROTEIN-RELATED"/>
    <property type="match status" value="1"/>
</dbReference>
<evidence type="ECO:0000259" key="5">
    <source>
        <dbReference type="Pfam" id="PF00389"/>
    </source>
</evidence>
<evidence type="ECO:0000256" key="4">
    <source>
        <dbReference type="RuleBase" id="RU003719"/>
    </source>
</evidence>
<dbReference type="GO" id="GO:0051287">
    <property type="term" value="F:NAD binding"/>
    <property type="evidence" value="ECO:0007669"/>
    <property type="project" value="InterPro"/>
</dbReference>
<dbReference type="AlphaFoldDB" id="A0A2U3N3D1"/>
<accession>A0A2U3N3D1</accession>
<protein>
    <submittedName>
        <fullName evidence="7">Putative 2-hydroxyacid dehydrogenase</fullName>
        <ecNumber evidence="7">1.-.-.-</ecNumber>
    </submittedName>
</protein>
<evidence type="ECO:0000256" key="1">
    <source>
        <dbReference type="ARBA" id="ARBA00005854"/>
    </source>
</evidence>
<sequence length="313" mass="35320">MKITCTEKYVLLNQKFNFDFPHEYTEYQQLDQKQFYEKVHDQDVIILSDLNIDEQILQNNPNLKLVALCSTGFNHINLPLLKKHGVKVCNIRGQATDAVAEHAFTFMINLIKNFKQQINVIEQGVWSSRQTAFCLAAPMKQLKNKTLTIIGKGNIGLSLAEKAKAFGMRVIFSERKNAQHCREGYIPFNEAIQQADILSLHCTLNEQTQNLINLAVLKQMKKTSVLINLGRGGLVNDQDLVLALENHLISGFATDVLTQEPPAANHPLLNIQHPNVLITGHIAWATDEAQQLLFDILQDNINKNMTGIDQNLV</sequence>
<organism evidence="7 8">
    <name type="scientific">Acinetobacter stercoris</name>
    <dbReference type="NCBI Taxonomy" id="2126983"/>
    <lineage>
        <taxon>Bacteria</taxon>
        <taxon>Pseudomonadati</taxon>
        <taxon>Pseudomonadota</taxon>
        <taxon>Gammaproteobacteria</taxon>
        <taxon>Moraxellales</taxon>
        <taxon>Moraxellaceae</taxon>
        <taxon>Acinetobacter</taxon>
    </lineage>
</organism>
<dbReference type="Gene3D" id="3.40.50.720">
    <property type="entry name" value="NAD(P)-binding Rossmann-like Domain"/>
    <property type="match status" value="2"/>
</dbReference>
<dbReference type="InterPro" id="IPR006139">
    <property type="entry name" value="D-isomer_2_OHA_DH_cat_dom"/>
</dbReference>
<dbReference type="InterPro" id="IPR029753">
    <property type="entry name" value="D-isomer_DH_CS"/>
</dbReference>
<evidence type="ECO:0000313" key="7">
    <source>
        <dbReference type="EMBL" id="SPL72143.1"/>
    </source>
</evidence>
<dbReference type="SUPFAM" id="SSF52283">
    <property type="entry name" value="Formate/glycerate dehydrogenase catalytic domain-like"/>
    <property type="match status" value="1"/>
</dbReference>
<name>A0A2U3N3D1_9GAMM</name>
<dbReference type="Pfam" id="PF02826">
    <property type="entry name" value="2-Hacid_dh_C"/>
    <property type="match status" value="1"/>
</dbReference>
<evidence type="ECO:0000313" key="8">
    <source>
        <dbReference type="Proteomes" id="UP000245974"/>
    </source>
</evidence>
<dbReference type="InterPro" id="IPR036291">
    <property type="entry name" value="NAD(P)-bd_dom_sf"/>
</dbReference>
<dbReference type="PROSITE" id="PS00671">
    <property type="entry name" value="D_2_HYDROXYACID_DH_3"/>
    <property type="match status" value="1"/>
</dbReference>
<evidence type="ECO:0000256" key="2">
    <source>
        <dbReference type="ARBA" id="ARBA00023002"/>
    </source>
</evidence>
<dbReference type="InterPro" id="IPR050418">
    <property type="entry name" value="D-iso_2-hydroxyacid_DH_PdxB"/>
</dbReference>
<dbReference type="InterPro" id="IPR006140">
    <property type="entry name" value="D-isomer_DH_NAD-bd"/>
</dbReference>
<feature type="domain" description="D-isomer specific 2-hydroxyacid dehydrogenase catalytic" evidence="5">
    <location>
        <begin position="23"/>
        <end position="307"/>
    </location>
</feature>
<keyword evidence="2 4" id="KW-0560">Oxidoreductase</keyword>
<feature type="domain" description="D-isomer specific 2-hydroxyacid dehydrogenase NAD-binding" evidence="6">
    <location>
        <begin position="105"/>
        <end position="283"/>
    </location>
</feature>
<evidence type="ECO:0000259" key="6">
    <source>
        <dbReference type="Pfam" id="PF02826"/>
    </source>
</evidence>
<dbReference type="GO" id="GO:0016616">
    <property type="term" value="F:oxidoreductase activity, acting on the CH-OH group of donors, NAD or NADP as acceptor"/>
    <property type="evidence" value="ECO:0007669"/>
    <property type="project" value="InterPro"/>
</dbReference>
<dbReference type="Proteomes" id="UP000245974">
    <property type="component" value="Unassembled WGS sequence"/>
</dbReference>
<proteinExistence type="inferred from homology"/>
<dbReference type="Pfam" id="PF00389">
    <property type="entry name" value="2-Hacid_dh"/>
    <property type="match status" value="1"/>
</dbReference>
<dbReference type="EC" id="1.-.-.-" evidence="7"/>
<comment type="similarity">
    <text evidence="1 4">Belongs to the D-isomer specific 2-hydroxyacid dehydrogenase family.</text>
</comment>
<reference evidence="8" key="1">
    <citation type="submission" date="2018-03" db="EMBL/GenBank/DDBJ databases">
        <authorList>
            <person name="Blom J."/>
        </authorList>
    </citation>
    <scope>NUCLEOTIDE SEQUENCE [LARGE SCALE GENOMIC DNA]</scope>
    <source>
        <strain evidence="8">KPC-SM-21</strain>
    </source>
</reference>
<evidence type="ECO:0000256" key="3">
    <source>
        <dbReference type="ARBA" id="ARBA00023027"/>
    </source>
</evidence>
<dbReference type="SUPFAM" id="SSF51735">
    <property type="entry name" value="NAD(P)-binding Rossmann-fold domains"/>
    <property type="match status" value="1"/>
</dbReference>
<gene>
    <name evidence="7" type="ORF">KPC_3321</name>
</gene>